<dbReference type="SUPFAM" id="SSF53649">
    <property type="entry name" value="Alkaline phosphatase-like"/>
    <property type="match status" value="1"/>
</dbReference>
<gene>
    <name evidence="4" type="ORF">TM49_07745</name>
</gene>
<sequence>MVFGLAARSRPEEEIMKKKPNILFLFSDQHSVRAMGDCADTPVETPSLDRLAAGGMRFDNAYCQNPLCVPSRASLLTGKYCRTTGIYDNRHILPANGPTLARALGSAGYRTALVGKTHFNGEQFQGFQERPYGDLYGQAHQPDPARHANESGLGDILGDAGPSGIPLAMTQTEICVSEAAKWLQGHAGRPVDSPFFLAVHFDKPHFPINPPRRFFERFAGRVELPDYDPDWLSHAPAFVRKAAAASGTAHHRGDDAVNARALAAYYGCVEWVDDAVGRLLDVIDYLGLFEDTIVIYASDHGEMAARRGLWQKTVFYEDSARVPLIIRWPGVAEAGSRTNALAGLIDLYPTLCAAAGISPPEGLEGLDLAPVLAGGGPPDRNLFCESAVLKQPDHAGCMLRRGDWKYCLYLDGAEELYNLADDPDEWNDLSRAPGEAALKAELRAATEAFFRSEEFAVRYAATPRMPFEKHFYPYSNQFITGNGVVFDARP</sequence>
<dbReference type="PATRIC" id="fig|1486262.3.peg.1597"/>
<keyword evidence="2" id="KW-0378">Hydrolase</keyword>
<dbReference type="STRING" id="1486262.TM49_07745"/>
<dbReference type="AlphaFoldDB" id="A0A0D5LQH2"/>
<keyword evidence="5" id="KW-1185">Reference proteome</keyword>
<reference evidence="4 5" key="1">
    <citation type="journal article" date="2015" name="Genome Announc.">
        <title>Complete genome sequence of Martelella endophytica YC6887, which has antifungal activity associated with a halophyte.</title>
        <authorList>
            <person name="Khan A."/>
            <person name="Khan H."/>
            <person name="Chung E.J."/>
            <person name="Hossain M.T."/>
            <person name="Chung Y.R."/>
        </authorList>
    </citation>
    <scope>NUCLEOTIDE SEQUENCE [LARGE SCALE GENOMIC DNA]</scope>
    <source>
        <strain evidence="4">YC6887</strain>
    </source>
</reference>
<evidence type="ECO:0000313" key="4">
    <source>
        <dbReference type="EMBL" id="AJY45593.1"/>
    </source>
</evidence>
<dbReference type="EMBL" id="CP010803">
    <property type="protein sequence ID" value="AJY45593.1"/>
    <property type="molecule type" value="Genomic_DNA"/>
</dbReference>
<dbReference type="Pfam" id="PF00884">
    <property type="entry name" value="Sulfatase"/>
    <property type="match status" value="1"/>
</dbReference>
<evidence type="ECO:0000259" key="3">
    <source>
        <dbReference type="Pfam" id="PF00884"/>
    </source>
</evidence>
<dbReference type="CDD" id="cd16037">
    <property type="entry name" value="sulfatase_like"/>
    <property type="match status" value="1"/>
</dbReference>
<dbReference type="GO" id="GO:0046872">
    <property type="term" value="F:metal ion binding"/>
    <property type="evidence" value="ECO:0007669"/>
    <property type="project" value="UniProtKB-KW"/>
</dbReference>
<dbReference type="InterPro" id="IPR017850">
    <property type="entry name" value="Alkaline_phosphatase_core_sf"/>
</dbReference>
<proteinExistence type="predicted"/>
<dbReference type="Gene3D" id="3.40.720.10">
    <property type="entry name" value="Alkaline Phosphatase, subunit A"/>
    <property type="match status" value="1"/>
</dbReference>
<dbReference type="GO" id="GO:0005737">
    <property type="term" value="C:cytoplasm"/>
    <property type="evidence" value="ECO:0007669"/>
    <property type="project" value="TreeGrafter"/>
</dbReference>
<dbReference type="PANTHER" id="PTHR45953">
    <property type="entry name" value="IDURONATE 2-SULFATASE"/>
    <property type="match status" value="1"/>
</dbReference>
<keyword evidence="1" id="KW-0479">Metal-binding</keyword>
<dbReference type="Proteomes" id="UP000032611">
    <property type="component" value="Chromosome"/>
</dbReference>
<protein>
    <recommendedName>
        <fullName evidence="3">Sulfatase N-terminal domain-containing protein</fullName>
    </recommendedName>
</protein>
<evidence type="ECO:0000256" key="1">
    <source>
        <dbReference type="ARBA" id="ARBA00022723"/>
    </source>
</evidence>
<name>A0A0D5LQH2_MAREN</name>
<dbReference type="InterPro" id="IPR000917">
    <property type="entry name" value="Sulfatase_N"/>
</dbReference>
<evidence type="ECO:0000313" key="5">
    <source>
        <dbReference type="Proteomes" id="UP000032611"/>
    </source>
</evidence>
<dbReference type="HOGENOM" id="CLU_006332_9_1_5"/>
<dbReference type="KEGG" id="mey:TM49_07745"/>
<organism evidence="4 5">
    <name type="scientific">Martelella endophytica</name>
    <dbReference type="NCBI Taxonomy" id="1486262"/>
    <lineage>
        <taxon>Bacteria</taxon>
        <taxon>Pseudomonadati</taxon>
        <taxon>Pseudomonadota</taxon>
        <taxon>Alphaproteobacteria</taxon>
        <taxon>Hyphomicrobiales</taxon>
        <taxon>Aurantimonadaceae</taxon>
        <taxon>Martelella</taxon>
    </lineage>
</organism>
<accession>A0A0D5LQH2</accession>
<dbReference type="GO" id="GO:0008484">
    <property type="term" value="F:sulfuric ester hydrolase activity"/>
    <property type="evidence" value="ECO:0007669"/>
    <property type="project" value="TreeGrafter"/>
</dbReference>
<dbReference type="PANTHER" id="PTHR45953:SF1">
    <property type="entry name" value="IDURONATE 2-SULFATASE"/>
    <property type="match status" value="1"/>
</dbReference>
<evidence type="ECO:0000256" key="2">
    <source>
        <dbReference type="ARBA" id="ARBA00022801"/>
    </source>
</evidence>
<feature type="domain" description="Sulfatase N-terminal" evidence="3">
    <location>
        <begin position="20"/>
        <end position="357"/>
    </location>
</feature>